<gene>
    <name evidence="10" type="ORF">CU098_001881</name>
</gene>
<evidence type="ECO:0008006" key="12">
    <source>
        <dbReference type="Google" id="ProtNLM"/>
    </source>
</evidence>
<evidence type="ECO:0000256" key="9">
    <source>
        <dbReference type="SAM" id="SignalP"/>
    </source>
</evidence>
<evidence type="ECO:0000256" key="5">
    <source>
        <dbReference type="ARBA" id="ARBA00023163"/>
    </source>
</evidence>
<dbReference type="OrthoDB" id="2286203at2759"/>
<comment type="subcellular location">
    <subcellularLocation>
        <location evidence="1">Nucleus</location>
    </subcellularLocation>
</comment>
<evidence type="ECO:0000313" key="11">
    <source>
        <dbReference type="Proteomes" id="UP000253551"/>
    </source>
</evidence>
<evidence type="ECO:0000256" key="1">
    <source>
        <dbReference type="ARBA" id="ARBA00004123"/>
    </source>
</evidence>
<evidence type="ECO:0000256" key="7">
    <source>
        <dbReference type="SAM" id="Coils"/>
    </source>
</evidence>
<feature type="compositionally biased region" description="Acidic residues" evidence="8">
    <location>
        <begin position="142"/>
        <end position="155"/>
    </location>
</feature>
<reference evidence="10 11" key="1">
    <citation type="journal article" date="2018" name="G3 (Bethesda)">
        <title>Phylogenetic and Phylogenomic Definition of Rhizopus Species.</title>
        <authorList>
            <person name="Gryganskyi A.P."/>
            <person name="Golan J."/>
            <person name="Dolatabadi S."/>
            <person name="Mondo S."/>
            <person name="Robb S."/>
            <person name="Idnurm A."/>
            <person name="Muszewska A."/>
            <person name="Steczkiewicz K."/>
            <person name="Masonjones S."/>
            <person name="Liao H.L."/>
            <person name="Gajdeczka M.T."/>
            <person name="Anike F."/>
            <person name="Vuek A."/>
            <person name="Anishchenko I.M."/>
            <person name="Voigt K."/>
            <person name="de Hoog G.S."/>
            <person name="Smith M.E."/>
            <person name="Heitman J."/>
            <person name="Vilgalys R."/>
            <person name="Stajich J.E."/>
        </authorList>
    </citation>
    <scope>NUCLEOTIDE SEQUENCE [LARGE SCALE GENOMIC DNA]</scope>
    <source>
        <strain evidence="10 11">LSU 92-RS-03</strain>
    </source>
</reference>
<dbReference type="Pfam" id="PF11594">
    <property type="entry name" value="Med28"/>
    <property type="match status" value="1"/>
</dbReference>
<evidence type="ECO:0000256" key="2">
    <source>
        <dbReference type="ARBA" id="ARBA00005571"/>
    </source>
</evidence>
<organism evidence="10 11">
    <name type="scientific">Rhizopus stolonifer</name>
    <name type="common">Rhizopus nigricans</name>
    <dbReference type="NCBI Taxonomy" id="4846"/>
    <lineage>
        <taxon>Eukaryota</taxon>
        <taxon>Fungi</taxon>
        <taxon>Fungi incertae sedis</taxon>
        <taxon>Mucoromycota</taxon>
        <taxon>Mucoromycotina</taxon>
        <taxon>Mucoromycetes</taxon>
        <taxon>Mucorales</taxon>
        <taxon>Mucorineae</taxon>
        <taxon>Rhizopodaceae</taxon>
        <taxon>Rhizopus</taxon>
    </lineage>
</organism>
<dbReference type="EMBL" id="PJQM01007056">
    <property type="protein sequence ID" value="RCH78697.1"/>
    <property type="molecule type" value="Genomic_DNA"/>
</dbReference>
<keyword evidence="4 7" id="KW-0175">Coiled coil</keyword>
<protein>
    <recommendedName>
        <fullName evidence="12">Mediator complex subunit 4</fullName>
    </recommendedName>
</protein>
<dbReference type="Proteomes" id="UP000253551">
    <property type="component" value="Unassembled WGS sequence"/>
</dbReference>
<evidence type="ECO:0000256" key="3">
    <source>
        <dbReference type="ARBA" id="ARBA00023015"/>
    </source>
</evidence>
<comment type="similarity">
    <text evidence="2">Belongs to the Mediator complex subunit 28 family.</text>
</comment>
<keyword evidence="11" id="KW-1185">Reference proteome</keyword>
<feature type="non-terminal residue" evidence="10">
    <location>
        <position position="1"/>
    </location>
</feature>
<accession>A0A367ILW9</accession>
<evidence type="ECO:0000256" key="8">
    <source>
        <dbReference type="SAM" id="MobiDB-lite"/>
    </source>
</evidence>
<dbReference type="AlphaFoldDB" id="A0A367ILW9"/>
<evidence type="ECO:0000256" key="4">
    <source>
        <dbReference type="ARBA" id="ARBA00023054"/>
    </source>
</evidence>
<feature type="signal peptide" evidence="9">
    <location>
        <begin position="1"/>
        <end position="21"/>
    </location>
</feature>
<sequence length="155" mass="17926">HLVHAFFLFDVSMSLLDLSTQLSKTFDECLETILSDVQQKDQNNKAFDAQLTVLKSSLQTMESQLKEIRLKALKNKELSLQESNKRLRQDIDIKKDTISKYMTKLEAWEKELPVLKQNSEKAMAVRSDGYDFDADNTTGNIQDEDEDEDVEFEEV</sequence>
<keyword evidence="3" id="KW-0805">Transcription regulation</keyword>
<name>A0A367ILW9_RHIST</name>
<evidence type="ECO:0000313" key="10">
    <source>
        <dbReference type="EMBL" id="RCH78697.1"/>
    </source>
</evidence>
<feature type="chain" id="PRO_5016951819" description="Mediator complex subunit 4" evidence="9">
    <location>
        <begin position="22"/>
        <end position="155"/>
    </location>
</feature>
<feature type="region of interest" description="Disordered" evidence="8">
    <location>
        <begin position="128"/>
        <end position="155"/>
    </location>
</feature>
<dbReference type="InterPro" id="IPR021640">
    <property type="entry name" value="Mediator_Med28"/>
</dbReference>
<feature type="coiled-coil region" evidence="7">
    <location>
        <begin position="51"/>
        <end position="118"/>
    </location>
</feature>
<comment type="caution">
    <text evidence="10">The sequence shown here is derived from an EMBL/GenBank/DDBJ whole genome shotgun (WGS) entry which is preliminary data.</text>
</comment>
<evidence type="ECO:0000256" key="6">
    <source>
        <dbReference type="ARBA" id="ARBA00023242"/>
    </source>
</evidence>
<keyword evidence="5" id="KW-0804">Transcription</keyword>
<proteinExistence type="inferred from homology"/>
<dbReference type="GO" id="GO:0005634">
    <property type="term" value="C:nucleus"/>
    <property type="evidence" value="ECO:0007669"/>
    <property type="project" value="UniProtKB-SubCell"/>
</dbReference>
<keyword evidence="6" id="KW-0539">Nucleus</keyword>
<keyword evidence="9" id="KW-0732">Signal</keyword>